<dbReference type="InterPro" id="IPR036598">
    <property type="entry name" value="GOLD_dom_sf"/>
</dbReference>
<feature type="domain" description="CRAL-TRIO" evidence="1">
    <location>
        <begin position="90"/>
        <end position="262"/>
    </location>
</feature>
<dbReference type="Gene3D" id="2.60.120.680">
    <property type="entry name" value="GOLD domain"/>
    <property type="match status" value="1"/>
</dbReference>
<evidence type="ECO:0000259" key="1">
    <source>
        <dbReference type="PROSITE" id="PS50191"/>
    </source>
</evidence>
<dbReference type="PANTHER" id="PTHR23324:SF88">
    <property type="entry name" value="CRAL-TRIO DOMAIN-CONTAINING PROTEIN"/>
    <property type="match status" value="1"/>
</dbReference>
<sequence length="393" mass="45915">MKEQVESKNSCVQHVETECERALRSALADEFKLFPSYGKKFSLERWLDEYDNDVDSVIPKLRWTLRTLNAIGAHQMDTSSIEAANQCLRNYNPIIPFFPGGLMSYDRMGNIVYVQPIGRSHPTLLTQNGRVSMYYKFLILEGFVTHQLICNEEERRNKRLGQIAIFDMNGLNRYFVTPSYLKLTTNIYRILQVMFPGVTRKVYVINTSSLVYQTFRFIQLFLTKKIRDVVEFLGDNWQSRLVQEIGEENLLPFWGGKMPAPQPSANIRMVLIRIISRKRAKSLEWANGRELELIKVPPRRCTTVTTNIQAEGQILKWYFICSGGDIEFYLLRDDEEIYPRIPLSTQFYPEFGEIKCDKTGRYDLCFDNQHSILRTKTISYLIEIIDEANYQHT</sequence>
<evidence type="ECO:0000259" key="2">
    <source>
        <dbReference type="PROSITE" id="PS50866"/>
    </source>
</evidence>
<dbReference type="PROSITE" id="PS50191">
    <property type="entry name" value="CRAL_TRIO"/>
    <property type="match status" value="1"/>
</dbReference>
<dbReference type="PROSITE" id="PS50866">
    <property type="entry name" value="GOLD"/>
    <property type="match status" value="1"/>
</dbReference>
<dbReference type="OMA" id="PSANIRM"/>
<dbReference type="SUPFAM" id="SSF52087">
    <property type="entry name" value="CRAL/TRIO domain"/>
    <property type="match status" value="1"/>
</dbReference>
<dbReference type="Pfam" id="PF00650">
    <property type="entry name" value="CRAL_TRIO"/>
    <property type="match status" value="1"/>
</dbReference>
<accession>A0A0N5CUZ2</accession>
<dbReference type="STRING" id="103827.A0A0N5CUZ2"/>
<feature type="domain" description="GOLD" evidence="2">
    <location>
        <begin position="289"/>
        <end position="384"/>
    </location>
</feature>
<dbReference type="OrthoDB" id="1434354at2759"/>
<dbReference type="Proteomes" id="UP000276776">
    <property type="component" value="Unassembled WGS sequence"/>
</dbReference>
<evidence type="ECO:0000313" key="4">
    <source>
        <dbReference type="Proteomes" id="UP000276776"/>
    </source>
</evidence>
<dbReference type="SUPFAM" id="SSF101576">
    <property type="entry name" value="Supernatant protein factor (SPF), C-terminal domain"/>
    <property type="match status" value="1"/>
</dbReference>
<evidence type="ECO:0000313" key="5">
    <source>
        <dbReference type="WBParaSite" id="TCLT_0000410701-mRNA-1"/>
    </source>
</evidence>
<dbReference type="AlphaFoldDB" id="A0A0N5CUZ2"/>
<dbReference type="PANTHER" id="PTHR23324">
    <property type="entry name" value="SEC14 RELATED PROTEIN"/>
    <property type="match status" value="1"/>
</dbReference>
<dbReference type="EMBL" id="UYYF01004276">
    <property type="protein sequence ID" value="VDN01156.1"/>
    <property type="molecule type" value="Genomic_DNA"/>
</dbReference>
<dbReference type="InterPro" id="IPR051064">
    <property type="entry name" value="SEC14/CRAL-TRIO_domain"/>
</dbReference>
<protein>
    <submittedName>
        <fullName evidence="5">CRAL-TRIO domain-containing protein</fullName>
    </submittedName>
</protein>
<dbReference type="InterPro" id="IPR009038">
    <property type="entry name" value="GOLD_dom"/>
</dbReference>
<reference evidence="3 4" key="2">
    <citation type="submission" date="2018-11" db="EMBL/GenBank/DDBJ databases">
        <authorList>
            <consortium name="Pathogen Informatics"/>
        </authorList>
    </citation>
    <scope>NUCLEOTIDE SEQUENCE [LARGE SCALE GENOMIC DNA]</scope>
</reference>
<dbReference type="WBParaSite" id="TCLT_0000410701-mRNA-1">
    <property type="protein sequence ID" value="TCLT_0000410701-mRNA-1"/>
    <property type="gene ID" value="TCLT_0000410701"/>
</dbReference>
<keyword evidence="4" id="KW-1185">Reference proteome</keyword>
<reference evidence="5" key="1">
    <citation type="submission" date="2017-02" db="UniProtKB">
        <authorList>
            <consortium name="WormBaseParasite"/>
        </authorList>
    </citation>
    <scope>IDENTIFICATION</scope>
</reference>
<dbReference type="CDD" id="cd00170">
    <property type="entry name" value="SEC14"/>
    <property type="match status" value="1"/>
</dbReference>
<dbReference type="Gene3D" id="3.40.525.10">
    <property type="entry name" value="CRAL-TRIO lipid binding domain"/>
    <property type="match status" value="1"/>
</dbReference>
<name>A0A0N5CUZ2_THECL</name>
<dbReference type="SMART" id="SM00516">
    <property type="entry name" value="SEC14"/>
    <property type="match status" value="1"/>
</dbReference>
<dbReference type="GO" id="GO:0005737">
    <property type="term" value="C:cytoplasm"/>
    <property type="evidence" value="ECO:0007669"/>
    <property type="project" value="TreeGrafter"/>
</dbReference>
<gene>
    <name evidence="3" type="ORF">TCLT_LOCUS4096</name>
</gene>
<dbReference type="InterPro" id="IPR001251">
    <property type="entry name" value="CRAL-TRIO_dom"/>
</dbReference>
<proteinExistence type="predicted"/>
<dbReference type="InterPro" id="IPR036865">
    <property type="entry name" value="CRAL-TRIO_dom_sf"/>
</dbReference>
<evidence type="ECO:0000313" key="3">
    <source>
        <dbReference type="EMBL" id="VDN01156.1"/>
    </source>
</evidence>
<organism evidence="5">
    <name type="scientific">Thelazia callipaeda</name>
    <name type="common">Oriental eyeworm</name>
    <name type="synonym">Parasitic nematode</name>
    <dbReference type="NCBI Taxonomy" id="103827"/>
    <lineage>
        <taxon>Eukaryota</taxon>
        <taxon>Metazoa</taxon>
        <taxon>Ecdysozoa</taxon>
        <taxon>Nematoda</taxon>
        <taxon>Chromadorea</taxon>
        <taxon>Rhabditida</taxon>
        <taxon>Spirurina</taxon>
        <taxon>Spiruromorpha</taxon>
        <taxon>Thelazioidea</taxon>
        <taxon>Thelaziidae</taxon>
        <taxon>Thelazia</taxon>
    </lineage>
</organism>